<sequence length="227" mass="24944">MDRKDKNRGDERSLPAELYLLACDTEKEKLTKRDVLGSVLRAAVLVELTDRGCLTDEDGKARTVGDRRTGDPLLDEALRGIAAEKRPRKWKALVQRHRKQTFQGVEQQLEKDRVIRVERRTWLSDKVVVKDAARVKRLHAEASETLTGGRPVEEFSTRQAALTALAAVSGMPTVTSSKDRREHKKRIKALTERAGEAGPALKKALDDMQIATGAVIGAAVSAGAAGE</sequence>
<dbReference type="EMBL" id="LJGT01000040">
    <property type="protein sequence ID" value="OEU87706.1"/>
    <property type="molecule type" value="Genomic_DNA"/>
</dbReference>
<keyword evidence="6" id="KW-1185">Reference proteome</keyword>
<gene>
    <name evidence="5" type="ORF">AN215_15220</name>
</gene>
<dbReference type="AlphaFoldDB" id="A0A1E7JJ75"/>
<name>A0A1E7JJ75_9ACTN</name>
<dbReference type="Gene3D" id="1.10.3630.10">
    <property type="entry name" value="yeast vps74-n-term truncation variant domain like"/>
    <property type="match status" value="1"/>
</dbReference>
<evidence type="ECO:0008006" key="7">
    <source>
        <dbReference type="Google" id="ProtNLM"/>
    </source>
</evidence>
<keyword evidence="3" id="KW-0446">Lipid-binding</keyword>
<evidence type="ECO:0000256" key="4">
    <source>
        <dbReference type="ARBA" id="ARBA00023136"/>
    </source>
</evidence>
<dbReference type="Proteomes" id="UP000176087">
    <property type="component" value="Unassembled WGS sequence"/>
</dbReference>
<organism evidence="5 6">
    <name type="scientific">Streptomyces abyssalis</name>
    <dbReference type="NCBI Taxonomy" id="933944"/>
    <lineage>
        <taxon>Bacteria</taxon>
        <taxon>Bacillati</taxon>
        <taxon>Actinomycetota</taxon>
        <taxon>Actinomycetes</taxon>
        <taxon>Kitasatosporales</taxon>
        <taxon>Streptomycetaceae</taxon>
        <taxon>Streptomyces</taxon>
    </lineage>
</organism>
<dbReference type="InterPro" id="IPR008628">
    <property type="entry name" value="GPP34-like"/>
</dbReference>
<dbReference type="GO" id="GO:0070273">
    <property type="term" value="F:phosphatidylinositol-4-phosphate binding"/>
    <property type="evidence" value="ECO:0007669"/>
    <property type="project" value="InterPro"/>
</dbReference>
<evidence type="ECO:0000256" key="2">
    <source>
        <dbReference type="ARBA" id="ARBA00023034"/>
    </source>
</evidence>
<evidence type="ECO:0000256" key="1">
    <source>
        <dbReference type="ARBA" id="ARBA00004255"/>
    </source>
</evidence>
<keyword evidence="2" id="KW-0333">Golgi apparatus</keyword>
<dbReference type="OrthoDB" id="4717569at2"/>
<keyword evidence="4" id="KW-0472">Membrane</keyword>
<evidence type="ECO:0000313" key="6">
    <source>
        <dbReference type="Proteomes" id="UP000176087"/>
    </source>
</evidence>
<dbReference type="PATRIC" id="fig|933944.5.peg.1074"/>
<dbReference type="STRING" id="933944.AN215_15220"/>
<dbReference type="InterPro" id="IPR038261">
    <property type="entry name" value="GPP34-like_sf"/>
</dbReference>
<protein>
    <recommendedName>
        <fullName evidence="7">GPP34 family phosphoprotein</fullName>
    </recommendedName>
</protein>
<comment type="caution">
    <text evidence="5">The sequence shown here is derived from an EMBL/GenBank/DDBJ whole genome shotgun (WGS) entry which is preliminary data.</text>
</comment>
<evidence type="ECO:0000256" key="3">
    <source>
        <dbReference type="ARBA" id="ARBA00023121"/>
    </source>
</evidence>
<dbReference type="RefSeq" id="WP_070013546.1">
    <property type="nucleotide sequence ID" value="NZ_LJGS01000044.1"/>
</dbReference>
<dbReference type="GO" id="GO:0005737">
    <property type="term" value="C:cytoplasm"/>
    <property type="evidence" value="ECO:0007669"/>
    <property type="project" value="UniProtKB-ARBA"/>
</dbReference>
<accession>A0A1E7JJ75</accession>
<comment type="subcellular location">
    <subcellularLocation>
        <location evidence="1">Golgi apparatus membrane</location>
        <topology evidence="1">Peripheral membrane protein</topology>
        <orientation evidence="1">Cytoplasmic side</orientation>
    </subcellularLocation>
</comment>
<dbReference type="GO" id="GO:0012505">
    <property type="term" value="C:endomembrane system"/>
    <property type="evidence" value="ECO:0007669"/>
    <property type="project" value="UniProtKB-ARBA"/>
</dbReference>
<dbReference type="Pfam" id="PF05719">
    <property type="entry name" value="GPP34"/>
    <property type="match status" value="1"/>
</dbReference>
<reference evidence="5 6" key="1">
    <citation type="journal article" date="2016" name="Front. Microbiol.">
        <title>Comparative Genomics Analysis of Streptomyces Species Reveals Their Adaptation to the Marine Environment and Their Diversity at the Genomic Level.</title>
        <authorList>
            <person name="Tian X."/>
            <person name="Zhang Z."/>
            <person name="Yang T."/>
            <person name="Chen M."/>
            <person name="Li J."/>
            <person name="Chen F."/>
            <person name="Yang J."/>
            <person name="Li W."/>
            <person name="Zhang B."/>
            <person name="Zhang Z."/>
            <person name="Wu J."/>
            <person name="Zhang C."/>
            <person name="Long L."/>
            <person name="Xiao J."/>
        </authorList>
    </citation>
    <scope>NUCLEOTIDE SEQUENCE [LARGE SCALE GENOMIC DNA]</scope>
    <source>
        <strain evidence="5 6">SCSIO 10390</strain>
    </source>
</reference>
<proteinExistence type="predicted"/>
<evidence type="ECO:0000313" key="5">
    <source>
        <dbReference type="EMBL" id="OEU87706.1"/>
    </source>
</evidence>